<protein>
    <submittedName>
        <fullName evidence="2">Glycosyltransferase family 69 protein</fullName>
    </submittedName>
</protein>
<dbReference type="AlphaFoldDB" id="A0A9P4S5U4"/>
<dbReference type="Pfam" id="PF11735">
    <property type="entry name" value="CAP59_mtransfer"/>
    <property type="match status" value="1"/>
</dbReference>
<feature type="transmembrane region" description="Helical" evidence="1">
    <location>
        <begin position="70"/>
        <end position="91"/>
    </location>
</feature>
<comment type="caution">
    <text evidence="2">The sequence shown here is derived from an EMBL/GenBank/DDBJ whole genome shotgun (WGS) entry which is preliminary data.</text>
</comment>
<evidence type="ECO:0000313" key="2">
    <source>
        <dbReference type="EMBL" id="KAF2836664.1"/>
    </source>
</evidence>
<name>A0A9P4S5U4_9PEZI</name>
<evidence type="ECO:0000256" key="1">
    <source>
        <dbReference type="SAM" id="Phobius"/>
    </source>
</evidence>
<evidence type="ECO:0000313" key="3">
    <source>
        <dbReference type="Proteomes" id="UP000799429"/>
    </source>
</evidence>
<keyword evidence="1" id="KW-1133">Transmembrane helix</keyword>
<sequence length="516" mass="59003">MPSRNQEYELVARNSNEFDRPSDGFTAYEQHGATTFPILSRWNKFWRKSPHSYKELNASPFRRRRVYRRVCSCLALLPLLAAILVTLTMIFRPSYTYPPQHFTELRSRCMQLKEPGRGNVNNEKIFIAASLYEKEGSLVEGAWGKALEKLVELIGPANVYVSIYEDNADDITVAALRSLDERLQCNSSIGSEKLSYNELPHFKLPNGKERLKRITFLAEVRNRALRPLDESSQLPHFDKLLYLNDVIFDPIDAIQLLFSTNVDGEGHAQYRAACAVDFINPFKFYDTFATRDLEGYGMGVPFYPWFSDAGRGYSRRDVLDQKDAVRVRSCWSGMVAFDAGYFQPENSPHMNVEGGDAVTNLPVKFRSEENTFWDSSECCLIHADIQPLREHTGDSKPTGIYMNPYIRVAYDEYTLSWLPLTRRAERLYSPIHNFLNHMVGMPWFNARRTQEPGDNVSLKVWHNHDTNDDNSQGAFVDEARIATPGGFCGLRGVSVLNEHPKKGEPKWERLPAPADS</sequence>
<dbReference type="EMBL" id="MU006102">
    <property type="protein sequence ID" value="KAF2836664.1"/>
    <property type="molecule type" value="Genomic_DNA"/>
</dbReference>
<gene>
    <name evidence="2" type="ORF">M501DRAFT_986952</name>
</gene>
<dbReference type="Proteomes" id="UP000799429">
    <property type="component" value="Unassembled WGS sequence"/>
</dbReference>
<keyword evidence="1" id="KW-0812">Transmembrane</keyword>
<keyword evidence="1" id="KW-0472">Membrane</keyword>
<reference evidence="2" key="1">
    <citation type="journal article" date="2020" name="Stud. Mycol.">
        <title>101 Dothideomycetes genomes: a test case for predicting lifestyles and emergence of pathogens.</title>
        <authorList>
            <person name="Haridas S."/>
            <person name="Albert R."/>
            <person name="Binder M."/>
            <person name="Bloem J."/>
            <person name="Labutti K."/>
            <person name="Salamov A."/>
            <person name="Andreopoulos B."/>
            <person name="Baker S."/>
            <person name="Barry K."/>
            <person name="Bills G."/>
            <person name="Bluhm B."/>
            <person name="Cannon C."/>
            <person name="Castanera R."/>
            <person name="Culley D."/>
            <person name="Daum C."/>
            <person name="Ezra D."/>
            <person name="Gonzalez J."/>
            <person name="Henrissat B."/>
            <person name="Kuo A."/>
            <person name="Liang C."/>
            <person name="Lipzen A."/>
            <person name="Lutzoni F."/>
            <person name="Magnuson J."/>
            <person name="Mondo S."/>
            <person name="Nolan M."/>
            <person name="Ohm R."/>
            <person name="Pangilinan J."/>
            <person name="Park H.-J."/>
            <person name="Ramirez L."/>
            <person name="Alfaro M."/>
            <person name="Sun H."/>
            <person name="Tritt A."/>
            <person name="Yoshinaga Y."/>
            <person name="Zwiers L.-H."/>
            <person name="Turgeon B."/>
            <person name="Goodwin S."/>
            <person name="Spatafora J."/>
            <person name="Crous P."/>
            <person name="Grigoriev I."/>
        </authorList>
    </citation>
    <scope>NUCLEOTIDE SEQUENCE</scope>
    <source>
        <strain evidence="2">CBS 101060</strain>
    </source>
</reference>
<dbReference type="PANTHER" id="PTHR34144">
    <property type="entry name" value="CHROMOSOME 8, WHOLE GENOME SHOTGUN SEQUENCE"/>
    <property type="match status" value="1"/>
</dbReference>
<keyword evidence="3" id="KW-1185">Reference proteome</keyword>
<dbReference type="InterPro" id="IPR021047">
    <property type="entry name" value="Mannosyltransferase_CMT1"/>
</dbReference>
<proteinExistence type="predicted"/>
<dbReference type="PANTHER" id="PTHR34144:SF8">
    <property type="entry name" value="GLYCOSYLTRANSFERASE FAMILY 69 PROTEIN"/>
    <property type="match status" value="1"/>
</dbReference>
<accession>A0A9P4S5U4</accession>
<organism evidence="2 3">
    <name type="scientific">Patellaria atrata CBS 101060</name>
    <dbReference type="NCBI Taxonomy" id="1346257"/>
    <lineage>
        <taxon>Eukaryota</taxon>
        <taxon>Fungi</taxon>
        <taxon>Dikarya</taxon>
        <taxon>Ascomycota</taxon>
        <taxon>Pezizomycotina</taxon>
        <taxon>Dothideomycetes</taxon>
        <taxon>Dothideomycetes incertae sedis</taxon>
        <taxon>Patellariales</taxon>
        <taxon>Patellariaceae</taxon>
        <taxon>Patellaria</taxon>
    </lineage>
</organism>
<dbReference type="OrthoDB" id="262547at2759"/>